<dbReference type="Proteomes" id="UP000529637">
    <property type="component" value="Unassembled WGS sequence"/>
</dbReference>
<reference evidence="2 3" key="1">
    <citation type="submission" date="2020-06" db="EMBL/GenBank/DDBJ databases">
        <title>Schlegella sp. ID0723 isolated from air conditioner.</title>
        <authorList>
            <person name="Kim D.Y."/>
            <person name="Kim D.-U."/>
        </authorList>
    </citation>
    <scope>NUCLEOTIDE SEQUENCE [LARGE SCALE GENOMIC DNA]</scope>
    <source>
        <strain evidence="2 3">ID0723</strain>
    </source>
</reference>
<keyword evidence="3" id="KW-1185">Reference proteome</keyword>
<proteinExistence type="predicted"/>
<feature type="compositionally biased region" description="Polar residues" evidence="1">
    <location>
        <begin position="1"/>
        <end position="19"/>
    </location>
</feature>
<dbReference type="AlphaFoldDB" id="A0A7Y6NTI6"/>
<comment type="caution">
    <text evidence="2">The sequence shown here is derived from an EMBL/GenBank/DDBJ whole genome shotgun (WGS) entry which is preliminary data.</text>
</comment>
<feature type="region of interest" description="Disordered" evidence="1">
    <location>
        <begin position="133"/>
        <end position="186"/>
    </location>
</feature>
<protein>
    <submittedName>
        <fullName evidence="2">Uncharacterized protein</fullName>
    </submittedName>
</protein>
<evidence type="ECO:0000256" key="1">
    <source>
        <dbReference type="SAM" id="MobiDB-lite"/>
    </source>
</evidence>
<organism evidence="2 3">
    <name type="scientific">Piscinibacter koreensis</name>
    <dbReference type="NCBI Taxonomy" id="2742824"/>
    <lineage>
        <taxon>Bacteria</taxon>
        <taxon>Pseudomonadati</taxon>
        <taxon>Pseudomonadota</taxon>
        <taxon>Betaproteobacteria</taxon>
        <taxon>Burkholderiales</taxon>
        <taxon>Sphaerotilaceae</taxon>
        <taxon>Piscinibacter</taxon>
    </lineage>
</organism>
<name>A0A7Y6NTI6_9BURK</name>
<sequence>MPTRSTGRAKVASNTTMEPNVSPRPAARPLDGVYSPSGLAGALVVVKHERAHELPHTTPSLHDLAELRQRKRELLQEIFERFERRHRSGEKAFEIEARRHILQELDQRWRRIEAGGSVTEVLSFVQGMLGAFNRMPPHSPEHASKAAAGRSQPKEEADTRPPTTSTAASTRRVTPEPGAGSPEEVSKRYSYGDMFEVVLYGCTQNGAQRERLSVNYVYMDPLFGLILGGARPPGSRLQAPRLVLDWHEETGWLEPVGRVAVPQSHARELVDALKLVTARDFDSTYPDGYVQDCLRCAAAVCEFIERQQAAGFALWIENV</sequence>
<feature type="compositionally biased region" description="Low complexity" evidence="1">
    <location>
        <begin position="160"/>
        <end position="172"/>
    </location>
</feature>
<gene>
    <name evidence="2" type="ORF">HQN59_24970</name>
</gene>
<dbReference type="EMBL" id="JABWMJ010000023">
    <property type="protein sequence ID" value="NUZ08998.1"/>
    <property type="molecule type" value="Genomic_DNA"/>
</dbReference>
<feature type="region of interest" description="Disordered" evidence="1">
    <location>
        <begin position="1"/>
        <end position="30"/>
    </location>
</feature>
<evidence type="ECO:0000313" key="3">
    <source>
        <dbReference type="Proteomes" id="UP000529637"/>
    </source>
</evidence>
<evidence type="ECO:0000313" key="2">
    <source>
        <dbReference type="EMBL" id="NUZ08998.1"/>
    </source>
</evidence>
<accession>A0A7Y6NTI6</accession>